<gene>
    <name evidence="3" type="ORF">DYB36_007910</name>
</gene>
<keyword evidence="1" id="KW-0539">Nucleus</keyword>
<dbReference type="PANTHER" id="PTHR13152:SF0">
    <property type="entry name" value="GENERAL TRANSCRIPTION FACTOR IIH SUBUNIT 4"/>
    <property type="match status" value="1"/>
</dbReference>
<proteinExistence type="inferred from homology"/>
<organism evidence="3 4">
    <name type="scientific">Aphanomyces astaci</name>
    <name type="common">Crayfish plague agent</name>
    <dbReference type="NCBI Taxonomy" id="112090"/>
    <lineage>
        <taxon>Eukaryota</taxon>
        <taxon>Sar</taxon>
        <taxon>Stramenopiles</taxon>
        <taxon>Oomycota</taxon>
        <taxon>Saprolegniomycetes</taxon>
        <taxon>Saprolegniales</taxon>
        <taxon>Verrucalvaceae</taxon>
        <taxon>Aphanomyces</taxon>
    </lineage>
</organism>
<evidence type="ECO:0000313" key="3">
    <source>
        <dbReference type="EMBL" id="RHY04181.1"/>
    </source>
</evidence>
<keyword evidence="1" id="KW-0804">Transcription</keyword>
<dbReference type="GO" id="GO:0001671">
    <property type="term" value="F:ATPase activator activity"/>
    <property type="evidence" value="ECO:0007669"/>
    <property type="project" value="InterPro"/>
</dbReference>
<dbReference type="Pfam" id="PF03849">
    <property type="entry name" value="Tfb2"/>
    <property type="match status" value="1"/>
</dbReference>
<dbReference type="GO" id="GO:0005675">
    <property type="term" value="C:transcription factor TFIIH holo complex"/>
    <property type="evidence" value="ECO:0007669"/>
    <property type="project" value="TreeGrafter"/>
</dbReference>
<comment type="caution">
    <text evidence="3">The sequence shown here is derived from an EMBL/GenBank/DDBJ whole genome shotgun (WGS) entry which is preliminary data.</text>
</comment>
<keyword evidence="1" id="KW-0234">DNA repair</keyword>
<dbReference type="AlphaFoldDB" id="A0A397AFD2"/>
<dbReference type="GO" id="GO:0006289">
    <property type="term" value="P:nucleotide-excision repair"/>
    <property type="evidence" value="ECO:0007669"/>
    <property type="project" value="InterPro"/>
</dbReference>
<comment type="similarity">
    <text evidence="1">Belongs to the TFB2 family.</text>
</comment>
<dbReference type="GO" id="GO:0003690">
    <property type="term" value="F:double-stranded DNA binding"/>
    <property type="evidence" value="ECO:0007669"/>
    <property type="project" value="TreeGrafter"/>
</dbReference>
<feature type="region of interest" description="Disordered" evidence="2">
    <location>
        <begin position="1"/>
        <end position="28"/>
    </location>
</feature>
<dbReference type="GO" id="GO:0000439">
    <property type="term" value="C:transcription factor TFIIH core complex"/>
    <property type="evidence" value="ECO:0007669"/>
    <property type="project" value="InterPro"/>
</dbReference>
<evidence type="ECO:0000313" key="4">
    <source>
        <dbReference type="Proteomes" id="UP000265427"/>
    </source>
</evidence>
<keyword evidence="1" id="KW-0227">DNA damage</keyword>
<dbReference type="Proteomes" id="UP000265427">
    <property type="component" value="Unassembled WGS sequence"/>
</dbReference>
<evidence type="ECO:0000256" key="1">
    <source>
        <dbReference type="RuleBase" id="RU364024"/>
    </source>
</evidence>
<reference evidence="3 4" key="1">
    <citation type="submission" date="2018-08" db="EMBL/GenBank/DDBJ databases">
        <title>Aphanomyces genome sequencing and annotation.</title>
        <authorList>
            <person name="Minardi D."/>
            <person name="Oidtmann B."/>
            <person name="Van Der Giezen M."/>
            <person name="Studholme D.J."/>
        </authorList>
    </citation>
    <scope>NUCLEOTIDE SEQUENCE [LARGE SCALE GENOMIC DNA]</scope>
    <source>
        <strain evidence="3 4">Kv</strain>
    </source>
</reference>
<dbReference type="EMBL" id="QUSZ01006906">
    <property type="protein sequence ID" value="RHY04181.1"/>
    <property type="molecule type" value="Genomic_DNA"/>
</dbReference>
<evidence type="ECO:0000256" key="2">
    <source>
        <dbReference type="SAM" id="MobiDB-lite"/>
    </source>
</evidence>
<comment type="subcellular location">
    <subcellularLocation>
        <location evidence="1">Nucleus</location>
    </subcellularLocation>
</comment>
<protein>
    <recommendedName>
        <fullName evidence="1">General transcription factor IIH subunit 4</fullName>
    </recommendedName>
</protein>
<sequence length="550" mass="60716">MNVQHNRGTWGHFPSHHHASGSPMNHDGYALSNGGGSMLNHSAGLAYDVGLLDLGPHPCSCSEDVAALQSTVAIMQEQIKLLMQERTAKTPSSVDSASSSSSSAVVNALSDRVSTLEGRQSAFQSQMAQLCKSLGTNATGKPGGIALPKPLLQELRDEFDQKLAASTVKLETAMNKQMSSAMSSMEQHILNDIGGTSENNMLMASWDGDGWVGRFKSMTSMQYDDILSLVASETDMGVQNTKQWFEDRCAQEAKHRMGLEARVMGQFDAHAEWLQQLEGLCDTWHASQTHVDALAVKQMMQDTKDVMESVALMESRVLQAGNTGDESKKKVAGLQKLIEKIMRDQGSVESMLQQYVRQYVSVRIRDNNRLLDATLRARIPAYVENEHESFMLVRPNSKQPGGTTKPGMTSIAPFIRLMLPCRTGRRGSGGPSRCRQLHRLAVAERFLGSLPGGSVDRLYQDAWACQAVFQSMSPLAQQIVMRLLFTNQGSYSHDAILQWVQDPAQVKMTAAIEKLRHLRVLRMAHGTAEYVLNPVFQDQLKVRHGIRMIS</sequence>
<keyword evidence="1" id="KW-0805">Transcription regulation</keyword>
<dbReference type="InterPro" id="IPR004598">
    <property type="entry name" value="TFIIH_p52/Tfb2"/>
</dbReference>
<dbReference type="VEuPathDB" id="FungiDB:H257_17691"/>
<comment type="function">
    <text evidence="1">Component of the general transcription and DNA repair factor IIH (TFIIH) core complex which is involved in general and transcription-coupled nucleotide excision repair (NER) of damaged DNA.</text>
</comment>
<accession>A0A397AFD2</accession>
<dbReference type="PANTHER" id="PTHR13152">
    <property type="entry name" value="TFIIH, POLYPEPTIDE 4"/>
    <property type="match status" value="1"/>
</dbReference>
<name>A0A397AFD2_APHAT</name>